<sequence length="34" mass="3457">MDCENAGKVQEAAPIGGETGVIVSLELGWKGPVT</sequence>
<evidence type="ECO:0000313" key="1">
    <source>
        <dbReference type="EMBL" id="ACO79611.1"/>
    </source>
</evidence>
<dbReference type="AlphaFoldDB" id="C1DQH5"/>
<dbReference type="EMBL" id="CP001157">
    <property type="protein sequence ID" value="ACO79611.1"/>
    <property type="molecule type" value="Genomic_DNA"/>
</dbReference>
<dbReference type="KEGG" id="avn:Avin_34620"/>
<keyword evidence="2" id="KW-1185">Reference proteome</keyword>
<proteinExistence type="predicted"/>
<name>C1DQH5_AZOVD</name>
<dbReference type="STRING" id="322710.Avin_34620"/>
<dbReference type="HOGENOM" id="CLU_220711_0_0_6"/>
<organism evidence="1 2">
    <name type="scientific">Azotobacter vinelandii (strain DJ / ATCC BAA-1303)</name>
    <dbReference type="NCBI Taxonomy" id="322710"/>
    <lineage>
        <taxon>Bacteria</taxon>
        <taxon>Pseudomonadati</taxon>
        <taxon>Pseudomonadota</taxon>
        <taxon>Gammaproteobacteria</taxon>
        <taxon>Pseudomonadales</taxon>
        <taxon>Pseudomonadaceae</taxon>
        <taxon>Azotobacter</taxon>
    </lineage>
</organism>
<gene>
    <name evidence="1" type="ordered locus">Avin_34620</name>
</gene>
<evidence type="ECO:0000313" key="2">
    <source>
        <dbReference type="Proteomes" id="UP000002424"/>
    </source>
</evidence>
<dbReference type="EnsemblBacteria" id="ACO79611">
    <property type="protein sequence ID" value="ACO79611"/>
    <property type="gene ID" value="Avin_34620"/>
</dbReference>
<reference evidence="1 2" key="1">
    <citation type="journal article" date="2009" name="J. Bacteriol.">
        <title>Genome sequence of Azotobacter vinelandii, an obligate aerobe specialized to support diverse anaerobic metabolic processes.</title>
        <authorList>
            <person name="Setubal J.C."/>
            <person name="dos Santos P."/>
            <person name="Goldman B.S."/>
            <person name="Ertesvag H."/>
            <person name="Espin G."/>
            <person name="Rubio L.M."/>
            <person name="Valla S."/>
            <person name="Almeida N.F."/>
            <person name="Balasubramanian D."/>
            <person name="Cromes L."/>
            <person name="Curatti L."/>
            <person name="Du Z."/>
            <person name="Godsy E."/>
            <person name="Goodner B."/>
            <person name="Hellner-Burris K."/>
            <person name="Hernandez J.A."/>
            <person name="Houmiel K."/>
            <person name="Imperial J."/>
            <person name="Kennedy C."/>
            <person name="Larson T.J."/>
            <person name="Latreille P."/>
            <person name="Ligon L.S."/>
            <person name="Lu J."/>
            <person name="Maerk M."/>
            <person name="Miller N.M."/>
            <person name="Norton S."/>
            <person name="O'Carroll I.P."/>
            <person name="Paulsen I."/>
            <person name="Raulfs E.C."/>
            <person name="Roemer R."/>
            <person name="Rosser J."/>
            <person name="Segura D."/>
            <person name="Slater S."/>
            <person name="Stricklin S.L."/>
            <person name="Studholme D.J."/>
            <person name="Sun J."/>
            <person name="Viana C.J."/>
            <person name="Wallin E."/>
            <person name="Wang B."/>
            <person name="Wheeler C."/>
            <person name="Zhu H."/>
            <person name="Dean D.R."/>
            <person name="Dixon R."/>
            <person name="Wood D."/>
        </authorList>
    </citation>
    <scope>NUCLEOTIDE SEQUENCE [LARGE SCALE GENOMIC DNA]</scope>
    <source>
        <strain evidence="2">DJ / ATCC BAA-1303</strain>
    </source>
</reference>
<dbReference type="Proteomes" id="UP000002424">
    <property type="component" value="Chromosome"/>
</dbReference>
<accession>C1DQH5</accession>
<protein>
    <submittedName>
        <fullName evidence="1">Uncharacterized protein</fullName>
    </submittedName>
</protein>